<dbReference type="GO" id="GO:0009103">
    <property type="term" value="P:lipopolysaccharide biosynthetic process"/>
    <property type="evidence" value="ECO:0007669"/>
    <property type="project" value="TreeGrafter"/>
</dbReference>
<reference evidence="4" key="1">
    <citation type="submission" date="2017-09" db="EMBL/GenBank/DDBJ databases">
        <title>Complete Genome Sequence of ansamitocin-producing Bacterium Actinosynnema pretiosum X47.</title>
        <authorList>
            <person name="Cao G."/>
            <person name="Zong G."/>
            <person name="Zhong C."/>
            <person name="Fu J."/>
        </authorList>
    </citation>
    <scope>NUCLEOTIDE SEQUENCE [LARGE SCALE GENOMIC DNA]</scope>
    <source>
        <strain evidence="4">X47</strain>
    </source>
</reference>
<dbReference type="CDD" id="cd03809">
    <property type="entry name" value="GT4_MtfB-like"/>
    <property type="match status" value="1"/>
</dbReference>
<organism evidence="4 5">
    <name type="scientific">Actinosynnema pretiosum</name>
    <dbReference type="NCBI Taxonomy" id="42197"/>
    <lineage>
        <taxon>Bacteria</taxon>
        <taxon>Bacillati</taxon>
        <taxon>Actinomycetota</taxon>
        <taxon>Actinomycetes</taxon>
        <taxon>Pseudonocardiales</taxon>
        <taxon>Pseudonocardiaceae</taxon>
        <taxon>Actinosynnema</taxon>
    </lineage>
</organism>
<keyword evidence="1" id="KW-0328">Glycosyltransferase</keyword>
<dbReference type="KEGG" id="apre:CNX65_31225"/>
<dbReference type="InterPro" id="IPR028098">
    <property type="entry name" value="Glyco_trans_4-like_N"/>
</dbReference>
<gene>
    <name evidence="4" type="ORF">CNX65_31225</name>
</gene>
<feature type="domain" description="Glycosyltransferase subfamily 4-like N-terminal" evidence="3">
    <location>
        <begin position="20"/>
        <end position="177"/>
    </location>
</feature>
<evidence type="ECO:0000256" key="1">
    <source>
        <dbReference type="ARBA" id="ARBA00022676"/>
    </source>
</evidence>
<dbReference type="Pfam" id="PF13692">
    <property type="entry name" value="Glyco_trans_1_4"/>
    <property type="match status" value="1"/>
</dbReference>
<dbReference type="AlphaFoldDB" id="A0A290ZE13"/>
<accession>A0A290ZE13</accession>
<keyword evidence="2 4" id="KW-0808">Transferase</keyword>
<dbReference type="RefSeq" id="WP_096496935.1">
    <property type="nucleotide sequence ID" value="NZ_CP023445.1"/>
</dbReference>
<evidence type="ECO:0000256" key="2">
    <source>
        <dbReference type="ARBA" id="ARBA00022679"/>
    </source>
</evidence>
<dbReference type="PANTHER" id="PTHR46401:SF2">
    <property type="entry name" value="GLYCOSYLTRANSFERASE WBBK-RELATED"/>
    <property type="match status" value="1"/>
</dbReference>
<proteinExistence type="predicted"/>
<keyword evidence="5" id="KW-1185">Reference proteome</keyword>
<evidence type="ECO:0000313" key="5">
    <source>
        <dbReference type="Proteomes" id="UP000218505"/>
    </source>
</evidence>
<dbReference type="Proteomes" id="UP000218505">
    <property type="component" value="Chromosome"/>
</dbReference>
<dbReference type="Pfam" id="PF13579">
    <property type="entry name" value="Glyco_trans_4_4"/>
    <property type="match status" value="1"/>
</dbReference>
<evidence type="ECO:0000259" key="3">
    <source>
        <dbReference type="Pfam" id="PF13579"/>
    </source>
</evidence>
<dbReference type="GO" id="GO:0016757">
    <property type="term" value="F:glycosyltransferase activity"/>
    <property type="evidence" value="ECO:0007669"/>
    <property type="project" value="UniProtKB-KW"/>
</dbReference>
<dbReference type="Gene3D" id="3.40.50.2000">
    <property type="entry name" value="Glycogen Phosphorylase B"/>
    <property type="match status" value="2"/>
</dbReference>
<name>A0A290ZE13_9PSEU</name>
<sequence>MARRPLTVLLDGTPLLGQRTGIGRYTAALAEELASMVDEVDVRAVAFTLRGWRALRTVLPHDVVARGLPVSARLLRQFWLRAPFPPVEVLAGLADVMHATNFVLPPSVRAGGVVTIHDLAMLDHPGDLPPSDARLPELVRQSASRAAVVCTPTRAVADQVVERLGVPEDRIVVTPLGVDPAWFAARPPSDPVRARLRLPLEYLLFVGAGGPRKGLDRLIAAHAARPELPPLVLAGPGESGVDGRVVRTGYLTEIDLRRVVAGASALVLPSRDEGFGLPVLEALACNVPVVCSDVPALREVAGGHAVHVPVGDVEALGQALVETVETPPSPTAQAARRAHASEFTWRRTAELTVKAYEKAAKRRR</sequence>
<dbReference type="SUPFAM" id="SSF53756">
    <property type="entry name" value="UDP-Glycosyltransferase/glycogen phosphorylase"/>
    <property type="match status" value="1"/>
</dbReference>
<protein>
    <submittedName>
        <fullName evidence="4">Glycosyl transferase</fullName>
    </submittedName>
</protein>
<dbReference type="PANTHER" id="PTHR46401">
    <property type="entry name" value="GLYCOSYLTRANSFERASE WBBK-RELATED"/>
    <property type="match status" value="1"/>
</dbReference>
<evidence type="ECO:0000313" key="4">
    <source>
        <dbReference type="EMBL" id="ATE57214.1"/>
    </source>
</evidence>
<dbReference type="EMBL" id="CP023445">
    <property type="protein sequence ID" value="ATE57214.1"/>
    <property type="molecule type" value="Genomic_DNA"/>
</dbReference>